<protein>
    <submittedName>
        <fullName evidence="3">Metal-dependent phosphoesterase</fullName>
    </submittedName>
</protein>
<feature type="region of interest" description="Disordered" evidence="1">
    <location>
        <begin position="270"/>
        <end position="300"/>
    </location>
</feature>
<dbReference type="InterPro" id="IPR052018">
    <property type="entry name" value="PHP_domain"/>
</dbReference>
<dbReference type="STRING" id="33888.A6122_0846"/>
<dbReference type="AlphaFoldDB" id="A0A160KRR5"/>
<dbReference type="Proteomes" id="UP000077071">
    <property type="component" value="Chromosome"/>
</dbReference>
<sequence length="300" mass="30931">MQGVQGMQGIAGLAGGAATMGGMHVDGGGYDLHTHSVVSDGTEAPADLVRAAAAAGLAGVALTDHDSTGGWTEALAAAEEAGIDLLPGMELSSRVGWASVHVLAYLVDPTDAGLVAETARIRSARMNRAEAIVTAIAADYDLTWDDVLAQTSPGTTIGRPHIADALVARGLATDRSAAFAGILDWRGGYYRPHYAPDPLDAVRLVRAAGGVPVIAHPAASARGIAVESILPQLVDAGLFGLEVEHRENTAAGKRRLRELAARYSLVTTGSSDYHGTGKPNRLGENTTTRTAVDAIRSSAR</sequence>
<dbReference type="EMBL" id="CP015515">
    <property type="protein sequence ID" value="AND15999.1"/>
    <property type="molecule type" value="Genomic_DNA"/>
</dbReference>
<dbReference type="PATRIC" id="fig|33888.3.peg.941"/>
<dbReference type="SMART" id="SM00481">
    <property type="entry name" value="POLIIIAc"/>
    <property type="match status" value="1"/>
</dbReference>
<gene>
    <name evidence="3" type="ORF">A6122_0846</name>
</gene>
<dbReference type="InterPro" id="IPR016195">
    <property type="entry name" value="Pol/histidinol_Pase-like"/>
</dbReference>
<dbReference type="GO" id="GO:0004534">
    <property type="term" value="F:5'-3' RNA exonuclease activity"/>
    <property type="evidence" value="ECO:0007669"/>
    <property type="project" value="TreeGrafter"/>
</dbReference>
<dbReference type="PANTHER" id="PTHR42924:SF3">
    <property type="entry name" value="POLYMERASE_HISTIDINOL PHOSPHATASE N-TERMINAL DOMAIN-CONTAINING PROTEIN"/>
    <property type="match status" value="1"/>
</dbReference>
<organism evidence="3 4">
    <name type="scientific">Rathayibacter tritici</name>
    <dbReference type="NCBI Taxonomy" id="33888"/>
    <lineage>
        <taxon>Bacteria</taxon>
        <taxon>Bacillati</taxon>
        <taxon>Actinomycetota</taxon>
        <taxon>Actinomycetes</taxon>
        <taxon>Micrococcales</taxon>
        <taxon>Microbacteriaceae</taxon>
        <taxon>Rathayibacter</taxon>
    </lineage>
</organism>
<dbReference type="InterPro" id="IPR003141">
    <property type="entry name" value="Pol/His_phosphatase_N"/>
</dbReference>
<dbReference type="Pfam" id="PF02811">
    <property type="entry name" value="PHP"/>
    <property type="match status" value="1"/>
</dbReference>
<name>A0A160KRR5_9MICO</name>
<dbReference type="KEGG" id="rtn:A6122_0846"/>
<feature type="domain" description="Polymerase/histidinol phosphatase N-terminal" evidence="2">
    <location>
        <begin position="30"/>
        <end position="95"/>
    </location>
</feature>
<dbReference type="SUPFAM" id="SSF89550">
    <property type="entry name" value="PHP domain-like"/>
    <property type="match status" value="1"/>
</dbReference>
<reference evidence="3 4" key="1">
    <citation type="submission" date="2016-05" db="EMBL/GenBank/DDBJ databases">
        <title>Complete genome sequence of Rathayibacter tritici NCPPB 1953.</title>
        <authorList>
            <person name="Park J."/>
            <person name="Lee H.-H."/>
            <person name="Lee S.-W."/>
            <person name="Seo Y.-S."/>
        </authorList>
    </citation>
    <scope>NUCLEOTIDE SEQUENCE [LARGE SCALE GENOMIC DNA]</scope>
    <source>
        <strain evidence="3 4">NCPPB 1953</strain>
    </source>
</reference>
<accession>A0A160KRR5</accession>
<proteinExistence type="predicted"/>
<evidence type="ECO:0000259" key="2">
    <source>
        <dbReference type="SMART" id="SM00481"/>
    </source>
</evidence>
<evidence type="ECO:0000313" key="3">
    <source>
        <dbReference type="EMBL" id="AND15999.1"/>
    </source>
</evidence>
<keyword evidence="4" id="KW-1185">Reference proteome</keyword>
<dbReference type="Gene3D" id="3.20.20.140">
    <property type="entry name" value="Metal-dependent hydrolases"/>
    <property type="match status" value="1"/>
</dbReference>
<dbReference type="GO" id="GO:0035312">
    <property type="term" value="F:5'-3' DNA exonuclease activity"/>
    <property type="evidence" value="ECO:0007669"/>
    <property type="project" value="TreeGrafter"/>
</dbReference>
<evidence type="ECO:0000313" key="4">
    <source>
        <dbReference type="Proteomes" id="UP000077071"/>
    </source>
</evidence>
<dbReference type="Gene3D" id="1.10.150.650">
    <property type="match status" value="1"/>
</dbReference>
<evidence type="ECO:0000256" key="1">
    <source>
        <dbReference type="SAM" id="MobiDB-lite"/>
    </source>
</evidence>
<dbReference type="InterPro" id="IPR004013">
    <property type="entry name" value="PHP_dom"/>
</dbReference>
<dbReference type="PANTHER" id="PTHR42924">
    <property type="entry name" value="EXONUCLEASE"/>
    <property type="match status" value="1"/>
</dbReference>